<feature type="region of interest" description="Disordered" evidence="1">
    <location>
        <begin position="100"/>
        <end position="199"/>
    </location>
</feature>
<evidence type="ECO:0000313" key="2">
    <source>
        <dbReference type="EMBL" id="KAJ1169327.1"/>
    </source>
</evidence>
<comment type="caution">
    <text evidence="2">The sequence shown here is derived from an EMBL/GenBank/DDBJ whole genome shotgun (WGS) entry which is preliminary data.</text>
</comment>
<feature type="compositionally biased region" description="Polar residues" evidence="1">
    <location>
        <begin position="155"/>
        <end position="171"/>
    </location>
</feature>
<dbReference type="Proteomes" id="UP001066276">
    <property type="component" value="Chromosome 4_1"/>
</dbReference>
<dbReference type="AlphaFoldDB" id="A0AAV7SYM7"/>
<evidence type="ECO:0000256" key="1">
    <source>
        <dbReference type="SAM" id="MobiDB-lite"/>
    </source>
</evidence>
<gene>
    <name evidence="2" type="ORF">NDU88_001220</name>
</gene>
<dbReference type="EMBL" id="JANPWB010000007">
    <property type="protein sequence ID" value="KAJ1169327.1"/>
    <property type="molecule type" value="Genomic_DNA"/>
</dbReference>
<sequence>MPLKARSFRCQGEKTRHYGYAYSSSCASRFQGEETRLPLPGREDASLWLRVQFLVRLPFPRRRDASSVARKRRRVTMATRTVPRASRAQETVRGAVVRLAHQKGERNRDQKGKKSTRLNKCSPARDTNRALHSPPAQDTKRGCTPPRKPAEVPARQNSTTAGCNLQSTSAAASPGLHHTGSQIQNHQARSHRWADPDEE</sequence>
<reference evidence="2" key="1">
    <citation type="journal article" date="2022" name="bioRxiv">
        <title>Sequencing and chromosome-scale assembly of the giantPleurodeles waltlgenome.</title>
        <authorList>
            <person name="Brown T."/>
            <person name="Elewa A."/>
            <person name="Iarovenko S."/>
            <person name="Subramanian E."/>
            <person name="Araus A.J."/>
            <person name="Petzold A."/>
            <person name="Susuki M."/>
            <person name="Suzuki K.-i.T."/>
            <person name="Hayashi T."/>
            <person name="Toyoda A."/>
            <person name="Oliveira C."/>
            <person name="Osipova E."/>
            <person name="Leigh N.D."/>
            <person name="Simon A."/>
            <person name="Yun M.H."/>
        </authorList>
    </citation>
    <scope>NUCLEOTIDE SEQUENCE</scope>
    <source>
        <strain evidence="2">20211129_DDA</strain>
        <tissue evidence="2">Liver</tissue>
    </source>
</reference>
<name>A0AAV7SYM7_PLEWA</name>
<accession>A0AAV7SYM7</accession>
<evidence type="ECO:0000313" key="3">
    <source>
        <dbReference type="Proteomes" id="UP001066276"/>
    </source>
</evidence>
<feature type="compositionally biased region" description="Basic and acidic residues" evidence="1">
    <location>
        <begin position="102"/>
        <end position="112"/>
    </location>
</feature>
<proteinExistence type="predicted"/>
<keyword evidence="3" id="KW-1185">Reference proteome</keyword>
<organism evidence="2 3">
    <name type="scientific">Pleurodeles waltl</name>
    <name type="common">Iberian ribbed newt</name>
    <dbReference type="NCBI Taxonomy" id="8319"/>
    <lineage>
        <taxon>Eukaryota</taxon>
        <taxon>Metazoa</taxon>
        <taxon>Chordata</taxon>
        <taxon>Craniata</taxon>
        <taxon>Vertebrata</taxon>
        <taxon>Euteleostomi</taxon>
        <taxon>Amphibia</taxon>
        <taxon>Batrachia</taxon>
        <taxon>Caudata</taxon>
        <taxon>Salamandroidea</taxon>
        <taxon>Salamandridae</taxon>
        <taxon>Pleurodelinae</taxon>
        <taxon>Pleurodeles</taxon>
    </lineage>
</organism>
<protein>
    <submittedName>
        <fullName evidence="2">Uncharacterized protein</fullName>
    </submittedName>
</protein>